<dbReference type="Proteomes" id="UP000001542">
    <property type="component" value="Unassembled WGS sequence"/>
</dbReference>
<organism evidence="1 2">
    <name type="scientific">Trichomonas vaginalis (strain ATCC PRA-98 / G3)</name>
    <dbReference type="NCBI Taxonomy" id="412133"/>
    <lineage>
        <taxon>Eukaryota</taxon>
        <taxon>Metamonada</taxon>
        <taxon>Parabasalia</taxon>
        <taxon>Trichomonadida</taxon>
        <taxon>Trichomonadidae</taxon>
        <taxon>Trichomonas</taxon>
    </lineage>
</organism>
<dbReference type="VEuPathDB" id="TrichDB:TVAGG3_0419370"/>
<dbReference type="VEuPathDB" id="TrichDB:TVAG_028110"/>
<dbReference type="RefSeq" id="XP_001324481.1">
    <property type="nucleotide sequence ID" value="XM_001324446.1"/>
</dbReference>
<dbReference type="EMBL" id="DS113305">
    <property type="protein sequence ID" value="EAY12258.1"/>
    <property type="molecule type" value="Genomic_DNA"/>
</dbReference>
<reference evidence="1" key="1">
    <citation type="submission" date="2006-10" db="EMBL/GenBank/DDBJ databases">
        <authorList>
            <person name="Amadeo P."/>
            <person name="Zhao Q."/>
            <person name="Wortman J."/>
            <person name="Fraser-Liggett C."/>
            <person name="Carlton J."/>
        </authorList>
    </citation>
    <scope>NUCLEOTIDE SEQUENCE</scope>
    <source>
        <strain evidence="1">G3</strain>
    </source>
</reference>
<dbReference type="InParanoid" id="A2E550"/>
<reference evidence="1" key="2">
    <citation type="journal article" date="2007" name="Science">
        <title>Draft genome sequence of the sexually transmitted pathogen Trichomonas vaginalis.</title>
        <authorList>
            <person name="Carlton J.M."/>
            <person name="Hirt R.P."/>
            <person name="Silva J.C."/>
            <person name="Delcher A.L."/>
            <person name="Schatz M."/>
            <person name="Zhao Q."/>
            <person name="Wortman J.R."/>
            <person name="Bidwell S.L."/>
            <person name="Alsmark U.C.M."/>
            <person name="Besteiro S."/>
            <person name="Sicheritz-Ponten T."/>
            <person name="Noel C.J."/>
            <person name="Dacks J.B."/>
            <person name="Foster P.G."/>
            <person name="Simillion C."/>
            <person name="Van de Peer Y."/>
            <person name="Miranda-Saavedra D."/>
            <person name="Barton G.J."/>
            <person name="Westrop G.D."/>
            <person name="Mueller S."/>
            <person name="Dessi D."/>
            <person name="Fiori P.L."/>
            <person name="Ren Q."/>
            <person name="Paulsen I."/>
            <person name="Zhang H."/>
            <person name="Bastida-Corcuera F.D."/>
            <person name="Simoes-Barbosa A."/>
            <person name="Brown M.T."/>
            <person name="Hayes R.D."/>
            <person name="Mukherjee M."/>
            <person name="Okumura C.Y."/>
            <person name="Schneider R."/>
            <person name="Smith A.J."/>
            <person name="Vanacova S."/>
            <person name="Villalvazo M."/>
            <person name="Haas B.J."/>
            <person name="Pertea M."/>
            <person name="Feldblyum T.V."/>
            <person name="Utterback T.R."/>
            <person name="Shu C.L."/>
            <person name="Osoegawa K."/>
            <person name="de Jong P.J."/>
            <person name="Hrdy I."/>
            <person name="Horvathova L."/>
            <person name="Zubacova Z."/>
            <person name="Dolezal P."/>
            <person name="Malik S.B."/>
            <person name="Logsdon J.M. Jr."/>
            <person name="Henze K."/>
            <person name="Gupta A."/>
            <person name="Wang C.C."/>
            <person name="Dunne R.L."/>
            <person name="Upcroft J.A."/>
            <person name="Upcroft P."/>
            <person name="White O."/>
            <person name="Salzberg S.L."/>
            <person name="Tang P."/>
            <person name="Chiu C.-H."/>
            <person name="Lee Y.-S."/>
            <person name="Embley T.M."/>
            <person name="Coombs G.H."/>
            <person name="Mottram J.C."/>
            <person name="Tachezy J."/>
            <person name="Fraser-Liggett C.M."/>
            <person name="Johnson P.J."/>
        </authorList>
    </citation>
    <scope>NUCLEOTIDE SEQUENCE [LARGE SCALE GENOMIC DNA]</scope>
    <source>
        <strain evidence="1">G3</strain>
    </source>
</reference>
<evidence type="ECO:0000313" key="2">
    <source>
        <dbReference type="Proteomes" id="UP000001542"/>
    </source>
</evidence>
<gene>
    <name evidence="1" type="ORF">TVAG_028110</name>
</gene>
<name>A2E550_TRIV3</name>
<accession>A2E550</accession>
<evidence type="ECO:0000313" key="1">
    <source>
        <dbReference type="EMBL" id="EAY12258.1"/>
    </source>
</evidence>
<keyword evidence="2" id="KW-1185">Reference proteome</keyword>
<proteinExistence type="predicted"/>
<dbReference type="AlphaFoldDB" id="A2E550"/>
<sequence>MEKIDPCIERNSNMIFNMYQVSLIAKPTKFVVVPSNVTKEYQLEIKQRTTYVQNENGIYTLYIDDMEPLHVNGDDGFSQVSWGQIQGQNGPIKFIVCSQKSGFKAPVVLSGPFTEMELWYDALRYIVASTPPETETSKKYLNYIVHGFELPNSKESTPEVPPPPEDVNF</sequence>
<dbReference type="KEGG" id="tva:4770220"/>
<evidence type="ECO:0008006" key="3">
    <source>
        <dbReference type="Google" id="ProtNLM"/>
    </source>
</evidence>
<protein>
    <recommendedName>
        <fullName evidence="3">PH domain-containing protein</fullName>
    </recommendedName>
</protein>